<accession>A0ABT8UF52</accession>
<feature type="domain" description="MmeI-like target recognition" evidence="6">
    <location>
        <begin position="629"/>
        <end position="831"/>
    </location>
</feature>
<feature type="domain" description="MmeI-like C-terminal" evidence="7">
    <location>
        <begin position="839"/>
        <end position="908"/>
    </location>
</feature>
<dbReference type="GO" id="GO:0032259">
    <property type="term" value="P:methylation"/>
    <property type="evidence" value="ECO:0007669"/>
    <property type="project" value="UniProtKB-KW"/>
</dbReference>
<dbReference type="Pfam" id="PF20473">
    <property type="entry name" value="MmeI_Mtase"/>
    <property type="match status" value="1"/>
</dbReference>
<evidence type="ECO:0000256" key="2">
    <source>
        <dbReference type="ARBA" id="ARBA00022603"/>
    </source>
</evidence>
<dbReference type="SUPFAM" id="SSF53335">
    <property type="entry name" value="S-adenosyl-L-methionine-dependent methyltransferases"/>
    <property type="match status" value="1"/>
</dbReference>
<evidence type="ECO:0000256" key="3">
    <source>
        <dbReference type="ARBA" id="ARBA00022679"/>
    </source>
</evidence>
<feature type="domain" description="MmeI-like helicase spacer" evidence="5">
    <location>
        <begin position="180"/>
        <end position="257"/>
    </location>
</feature>
<dbReference type="InterPro" id="IPR046816">
    <property type="entry name" value="MmeI_Mtase"/>
</dbReference>
<dbReference type="PANTHER" id="PTHR33841">
    <property type="entry name" value="DNA METHYLTRANSFERASE YEEA-RELATED"/>
    <property type="match status" value="1"/>
</dbReference>
<dbReference type="PROSITE" id="PS00092">
    <property type="entry name" value="N6_MTASE"/>
    <property type="match status" value="1"/>
</dbReference>
<dbReference type="EC" id="2.1.1.72" evidence="1"/>
<protein>
    <recommendedName>
        <fullName evidence="1">site-specific DNA-methyltransferase (adenine-specific)</fullName>
        <ecNumber evidence="1">2.1.1.72</ecNumber>
    </recommendedName>
</protein>
<name>A0ABT8UF52_9MYCO</name>
<evidence type="ECO:0000259" key="8">
    <source>
        <dbReference type="Pfam" id="PF20473"/>
    </source>
</evidence>
<evidence type="ECO:0000313" key="10">
    <source>
        <dbReference type="Proteomes" id="UP001168823"/>
    </source>
</evidence>
<comment type="catalytic activity">
    <reaction evidence="4">
        <text>a 2'-deoxyadenosine in DNA + S-adenosyl-L-methionine = an N(6)-methyl-2'-deoxyadenosine in DNA + S-adenosyl-L-homocysteine + H(+)</text>
        <dbReference type="Rhea" id="RHEA:15197"/>
        <dbReference type="Rhea" id="RHEA-COMP:12418"/>
        <dbReference type="Rhea" id="RHEA-COMP:12419"/>
        <dbReference type="ChEBI" id="CHEBI:15378"/>
        <dbReference type="ChEBI" id="CHEBI:57856"/>
        <dbReference type="ChEBI" id="CHEBI:59789"/>
        <dbReference type="ChEBI" id="CHEBI:90615"/>
        <dbReference type="ChEBI" id="CHEBI:90616"/>
        <dbReference type="EC" id="2.1.1.72"/>
    </reaction>
</comment>
<dbReference type="InterPro" id="IPR029063">
    <property type="entry name" value="SAM-dependent_MTases_sf"/>
</dbReference>
<dbReference type="InterPro" id="IPR046820">
    <property type="entry name" value="MmeI_TRD"/>
</dbReference>
<dbReference type="GO" id="GO:0008168">
    <property type="term" value="F:methyltransferase activity"/>
    <property type="evidence" value="ECO:0007669"/>
    <property type="project" value="UniProtKB-KW"/>
</dbReference>
<dbReference type="PANTHER" id="PTHR33841:SF1">
    <property type="entry name" value="DNA METHYLTRANSFERASE A"/>
    <property type="match status" value="1"/>
</dbReference>
<dbReference type="RefSeq" id="WP_302914189.1">
    <property type="nucleotide sequence ID" value="NZ_JAUMSQ010000066.1"/>
</dbReference>
<dbReference type="Pfam" id="PF20465">
    <property type="entry name" value="MmeI_hel"/>
    <property type="match status" value="1"/>
</dbReference>
<evidence type="ECO:0000259" key="5">
    <source>
        <dbReference type="Pfam" id="PF20465"/>
    </source>
</evidence>
<sequence>MTDNRLLDLVDTRDFRTLFIDELGWENPDRPPLNLNVDGNDYTLTQVAGFKGLRIWHCPVLPPRPVQRQIDVLVGKDNLERLVIFTDDHRQEWRWPRRAQLGSTNAKLVVHQYHNGDRKTHLGDRLRAIELDFDEDLPLVALLDRMREAFDREAETASVAAARLMGTLYSHLELAGVGAHEATLLLARLLFLLFGDDADMWRPPALFENHLRNQTTGQTLHGDLIELFDVLNTPQDRRSIEAGHPLAFFRYINGGLFEDPLRLPPLPVEFRNALLEACSFNWSVISPAVFGSMFQTVKSKEARRHGGEHYTTEANILKTIGPLFLDEYRDRLKRAWDDKGQLTRLHNELGQLRFLDPACGCGNFLVVAYREMRALELEILRRRRELDMIDGTATGGDRAQLTFDVTGDIKVTLDHFFGIEIDEWPARIAGTAMLLVDHLANQQMELEFGVAPDRLPITIASSIKEGNALEIDWKSILPSSEQVIVFGNPPYAGQKERSAQQTANLRSTLGDDYNGNLDYVSAWFRKASEYLTAPNSRFAFVATSSICQGQSVAPLWVPILDAGWTIAFAHRPFDWDSESANPAGVHVVIVGLARGPKRVERTLFHYAANGLGEPEARRVENINPYLLNGPNVAVRGSRKPVPPHLPPLTEGNKLWDFNHLVIKPEELEAFEADPVASQFIRPLLSNTTLLKNKPRWVLWLRDAKPDDWAGSALIEQRLELVKQGRTDSSDAEANRKASTPHLFTNYRQPSEPYLAIPKVTGHTRLYLPAAYSTPDVVVNNTLFTAPDPDGFIFAIVSSRIFAVWQRLAGGHTRADSNFSNTLVWNTFPLPEPGNVFRAAVIGAAANILEVRKKFPGKTLEALYDASSMPIDLLTAHRSLDAIVEKHLDIDISDIERCEVQLLSRYERMIEEQGKKKR</sequence>
<dbReference type="InterPro" id="IPR046818">
    <property type="entry name" value="MmeI_C"/>
</dbReference>
<gene>
    <name evidence="9" type="ORF">Q2100_11700</name>
</gene>
<reference evidence="9" key="1">
    <citation type="submission" date="2023-07" db="EMBL/GenBank/DDBJ databases">
        <title>Mycolicibacterium sp. nov., a novel bacterial species.</title>
        <authorList>
            <person name="Cao Y."/>
        </authorList>
    </citation>
    <scope>NUCLEOTIDE SEQUENCE</scope>
    <source>
        <strain evidence="9">KC 300</strain>
    </source>
</reference>
<dbReference type="InterPro" id="IPR050953">
    <property type="entry name" value="N4_N6_ade-DNA_methylase"/>
</dbReference>
<comment type="caution">
    <text evidence="9">The sequence shown here is derived from an EMBL/GenBank/DDBJ whole genome shotgun (WGS) entry which is preliminary data.</text>
</comment>
<dbReference type="Pfam" id="PF20466">
    <property type="entry name" value="MmeI_TRD"/>
    <property type="match status" value="1"/>
</dbReference>
<feature type="domain" description="MmeI-like DNA-methyltransferase" evidence="8">
    <location>
        <begin position="333"/>
        <end position="604"/>
    </location>
</feature>
<dbReference type="InterPro" id="IPR046819">
    <property type="entry name" value="MmeI_hel"/>
</dbReference>
<keyword evidence="3" id="KW-0808">Transferase</keyword>
<organism evidence="9 10">
    <name type="scientific">Mycolicibacterium arseniciresistens</name>
    <dbReference type="NCBI Taxonomy" id="3062257"/>
    <lineage>
        <taxon>Bacteria</taxon>
        <taxon>Bacillati</taxon>
        <taxon>Actinomycetota</taxon>
        <taxon>Actinomycetes</taxon>
        <taxon>Mycobacteriales</taxon>
        <taxon>Mycobacteriaceae</taxon>
        <taxon>Mycolicibacterium</taxon>
    </lineage>
</organism>
<keyword evidence="10" id="KW-1185">Reference proteome</keyword>
<dbReference type="Gene3D" id="3.40.50.150">
    <property type="entry name" value="Vaccinia Virus protein VP39"/>
    <property type="match status" value="1"/>
</dbReference>
<evidence type="ECO:0000259" key="6">
    <source>
        <dbReference type="Pfam" id="PF20466"/>
    </source>
</evidence>
<evidence type="ECO:0000256" key="1">
    <source>
        <dbReference type="ARBA" id="ARBA00011900"/>
    </source>
</evidence>
<dbReference type="Proteomes" id="UP001168823">
    <property type="component" value="Unassembled WGS sequence"/>
</dbReference>
<dbReference type="InterPro" id="IPR002052">
    <property type="entry name" value="DNA_methylase_N6_adenine_CS"/>
</dbReference>
<evidence type="ECO:0000259" key="7">
    <source>
        <dbReference type="Pfam" id="PF20467"/>
    </source>
</evidence>
<evidence type="ECO:0000256" key="4">
    <source>
        <dbReference type="ARBA" id="ARBA00047942"/>
    </source>
</evidence>
<keyword evidence="2 9" id="KW-0489">Methyltransferase</keyword>
<proteinExistence type="predicted"/>
<dbReference type="Pfam" id="PF20467">
    <property type="entry name" value="MmeI_C"/>
    <property type="match status" value="1"/>
</dbReference>
<dbReference type="EMBL" id="JAUMSQ010000066">
    <property type="protein sequence ID" value="MDO3636409.1"/>
    <property type="molecule type" value="Genomic_DNA"/>
</dbReference>
<evidence type="ECO:0000313" key="9">
    <source>
        <dbReference type="EMBL" id="MDO3636409.1"/>
    </source>
</evidence>